<dbReference type="EC" id="3.5.2.17" evidence="7"/>
<comment type="subunit">
    <text evidence="4 7">Homotetramer.</text>
</comment>
<evidence type="ECO:0000313" key="10">
    <source>
        <dbReference type="Proteomes" id="UP000757232"/>
    </source>
</evidence>
<dbReference type="Proteomes" id="UP000757232">
    <property type="component" value="Unassembled WGS sequence"/>
</dbReference>
<evidence type="ECO:0000256" key="2">
    <source>
        <dbReference type="ARBA" id="ARBA00002704"/>
    </source>
</evidence>
<dbReference type="Pfam" id="PF00576">
    <property type="entry name" value="Transthyretin"/>
    <property type="match status" value="1"/>
</dbReference>
<keyword evidence="6 7" id="KW-0378">Hydrolase</keyword>
<keyword evidence="5 7" id="KW-0659">Purine metabolism</keyword>
<dbReference type="GO" id="GO:0033971">
    <property type="term" value="F:hydroxyisourate hydrolase activity"/>
    <property type="evidence" value="ECO:0007669"/>
    <property type="project" value="UniProtKB-EC"/>
</dbReference>
<dbReference type="InterPro" id="IPR036817">
    <property type="entry name" value="Transthyretin/HIU_hydrolase_sf"/>
</dbReference>
<gene>
    <name evidence="9" type="ORF">A7U60_g6752</name>
</gene>
<dbReference type="NCBIfam" id="TIGR02962">
    <property type="entry name" value="hdxy_isourate"/>
    <property type="match status" value="1"/>
</dbReference>
<dbReference type="InterPro" id="IPR014306">
    <property type="entry name" value="Hydroxyisourate_hydrolase"/>
</dbReference>
<comment type="similarity">
    <text evidence="3 7">Belongs to the transthyretin family. 5-hydroxyisourate hydrolase subfamily.</text>
</comment>
<dbReference type="AlphaFoldDB" id="A0A9Q5N6Y8"/>
<protein>
    <recommendedName>
        <fullName evidence="7">5-hydroxyisourate hydrolase</fullName>
        <shortName evidence="7">HIU hydrolase</shortName>
        <shortName evidence="7">HIUHase</shortName>
        <ecNumber evidence="7">3.5.2.17</ecNumber>
    </recommendedName>
</protein>
<accession>A0A9Q5N6Y8</accession>
<proteinExistence type="inferred from homology"/>
<keyword evidence="10" id="KW-1185">Reference proteome</keyword>
<comment type="caution">
    <text evidence="9">The sequence shown here is derived from an EMBL/GenBank/DDBJ whole genome shotgun (WGS) entry which is preliminary data.</text>
</comment>
<dbReference type="InterPro" id="IPR023416">
    <property type="entry name" value="Transthyretin/HIU_hydrolase_d"/>
</dbReference>
<comment type="catalytic activity">
    <reaction evidence="1 7">
        <text>5-hydroxyisourate + H2O = 5-hydroxy-2-oxo-4-ureido-2,5-dihydro-1H-imidazole-5-carboxylate + H(+)</text>
        <dbReference type="Rhea" id="RHEA:23736"/>
        <dbReference type="ChEBI" id="CHEBI:15377"/>
        <dbReference type="ChEBI" id="CHEBI:15378"/>
        <dbReference type="ChEBI" id="CHEBI:18072"/>
        <dbReference type="ChEBI" id="CHEBI:58639"/>
        <dbReference type="EC" id="3.5.2.17"/>
    </reaction>
</comment>
<evidence type="ECO:0000259" key="8">
    <source>
        <dbReference type="SMART" id="SM00095"/>
    </source>
</evidence>
<dbReference type="Gene3D" id="2.60.40.180">
    <property type="entry name" value="Transthyretin/hydroxyisourate hydrolase domain"/>
    <property type="match status" value="1"/>
</dbReference>
<evidence type="ECO:0000256" key="4">
    <source>
        <dbReference type="ARBA" id="ARBA00011881"/>
    </source>
</evidence>
<feature type="domain" description="Transthyretin/hydroxyisourate hydrolase" evidence="8">
    <location>
        <begin position="3"/>
        <end position="132"/>
    </location>
</feature>
<evidence type="ECO:0000256" key="6">
    <source>
        <dbReference type="ARBA" id="ARBA00022801"/>
    </source>
</evidence>
<dbReference type="InterPro" id="IPR023418">
    <property type="entry name" value="Thyroxine_BS"/>
</dbReference>
<evidence type="ECO:0000313" key="9">
    <source>
        <dbReference type="EMBL" id="OCB86163.1"/>
    </source>
</evidence>
<evidence type="ECO:0000256" key="7">
    <source>
        <dbReference type="RuleBase" id="RU361270"/>
    </source>
</evidence>
<dbReference type="SMART" id="SM00095">
    <property type="entry name" value="TR_THY"/>
    <property type="match status" value="1"/>
</dbReference>
<dbReference type="GO" id="GO:0006144">
    <property type="term" value="P:purine nucleobase metabolic process"/>
    <property type="evidence" value="ECO:0007669"/>
    <property type="project" value="UniProtKB-KW"/>
</dbReference>
<evidence type="ECO:0000256" key="3">
    <source>
        <dbReference type="ARBA" id="ARBA00009850"/>
    </source>
</evidence>
<name>A0A9Q5N6Y8_SANBA</name>
<organism evidence="9 10">
    <name type="scientific">Sanghuangporus baumii</name>
    <name type="common">Phellinus baumii</name>
    <dbReference type="NCBI Taxonomy" id="108892"/>
    <lineage>
        <taxon>Eukaryota</taxon>
        <taxon>Fungi</taxon>
        <taxon>Dikarya</taxon>
        <taxon>Basidiomycota</taxon>
        <taxon>Agaricomycotina</taxon>
        <taxon>Agaricomycetes</taxon>
        <taxon>Hymenochaetales</taxon>
        <taxon>Hymenochaetaceae</taxon>
        <taxon>Sanghuangporus</taxon>
    </lineage>
</organism>
<dbReference type="SUPFAM" id="SSF49472">
    <property type="entry name" value="Transthyretin (synonym: prealbumin)"/>
    <property type="match status" value="1"/>
</dbReference>
<reference evidence="9" key="1">
    <citation type="submission" date="2016-06" db="EMBL/GenBank/DDBJ databases">
        <title>Draft Genome sequence of the fungus Inonotus baumii.</title>
        <authorList>
            <person name="Zhu H."/>
            <person name="Lin W."/>
        </authorList>
    </citation>
    <scope>NUCLEOTIDE SEQUENCE</scope>
    <source>
        <strain evidence="9">821</strain>
    </source>
</reference>
<evidence type="ECO:0000256" key="1">
    <source>
        <dbReference type="ARBA" id="ARBA00001043"/>
    </source>
</evidence>
<dbReference type="PROSITE" id="PS00768">
    <property type="entry name" value="TRANSTHYRETIN_1"/>
    <property type="match status" value="1"/>
</dbReference>
<sequence>MSSDKSPVTCHVLDSSIGKPARGVKVQLQKHRKISDSPNGEVFAFEPIAHGVTNDDGRCLDLLTATRESVEHLAVLRSGLYKIVFQTKEYFGETKRECFYPWVEVTFEVKDPTQHYHIPLLLNPYSYTTYRGS</sequence>
<dbReference type="OrthoDB" id="10265230at2759"/>
<comment type="function">
    <text evidence="2">Catalyzes the hydrolysis of 5-hydroxyisourate (HIU) to 2-oxo-4-hydroxy-4-carboxy-5-ureidoimidazoline (OHCU).</text>
</comment>
<evidence type="ECO:0000256" key="5">
    <source>
        <dbReference type="ARBA" id="ARBA00022631"/>
    </source>
</evidence>
<dbReference type="PANTHER" id="PTHR10395:SF7">
    <property type="entry name" value="5-HYDROXYISOURATE HYDROLASE"/>
    <property type="match status" value="1"/>
</dbReference>
<dbReference type="CDD" id="cd05822">
    <property type="entry name" value="TLP_HIUase"/>
    <property type="match status" value="1"/>
</dbReference>
<dbReference type="EMBL" id="LNZH02000204">
    <property type="protein sequence ID" value="OCB86163.1"/>
    <property type="molecule type" value="Genomic_DNA"/>
</dbReference>
<dbReference type="PANTHER" id="PTHR10395">
    <property type="entry name" value="URICASE AND TRANSTHYRETIN-RELATED"/>
    <property type="match status" value="1"/>
</dbReference>